<dbReference type="Proteomes" id="UP000298327">
    <property type="component" value="Unassembled WGS sequence"/>
</dbReference>
<evidence type="ECO:0000313" key="2">
    <source>
        <dbReference type="EMBL" id="TFY71522.1"/>
    </source>
</evidence>
<proteinExistence type="predicted"/>
<keyword evidence="3" id="KW-1185">Reference proteome</keyword>
<gene>
    <name evidence="2" type="ORF">EVG20_g1459</name>
</gene>
<accession>A0A4Y9ZAF8</accession>
<dbReference type="AlphaFoldDB" id="A0A4Y9ZAF8"/>
<sequence length="94" mass="10106">MPRSGKRQFLGSKSNGPSLARARPRFRTPNTDVNAALENPLTGSAAAASSLAKPQVDVDDASGFVAYRTPDARCSKVSAERQSRWEDEDGNKRG</sequence>
<name>A0A4Y9ZAF8_9AGAM</name>
<dbReference type="EMBL" id="SEOQ01000047">
    <property type="protein sequence ID" value="TFY71522.1"/>
    <property type="molecule type" value="Genomic_DNA"/>
</dbReference>
<comment type="caution">
    <text evidence="2">The sequence shown here is derived from an EMBL/GenBank/DDBJ whole genome shotgun (WGS) entry which is preliminary data.</text>
</comment>
<reference evidence="2 3" key="1">
    <citation type="submission" date="2019-02" db="EMBL/GenBank/DDBJ databases">
        <title>Genome sequencing of the rare red list fungi Dentipellis fragilis.</title>
        <authorList>
            <person name="Buettner E."/>
            <person name="Kellner H."/>
        </authorList>
    </citation>
    <scope>NUCLEOTIDE SEQUENCE [LARGE SCALE GENOMIC DNA]</scope>
    <source>
        <strain evidence="2 3">DSM 105465</strain>
    </source>
</reference>
<evidence type="ECO:0000256" key="1">
    <source>
        <dbReference type="SAM" id="MobiDB-lite"/>
    </source>
</evidence>
<feature type="region of interest" description="Disordered" evidence="1">
    <location>
        <begin position="72"/>
        <end position="94"/>
    </location>
</feature>
<evidence type="ECO:0000313" key="3">
    <source>
        <dbReference type="Proteomes" id="UP000298327"/>
    </source>
</evidence>
<organism evidence="2 3">
    <name type="scientific">Dentipellis fragilis</name>
    <dbReference type="NCBI Taxonomy" id="205917"/>
    <lineage>
        <taxon>Eukaryota</taxon>
        <taxon>Fungi</taxon>
        <taxon>Dikarya</taxon>
        <taxon>Basidiomycota</taxon>
        <taxon>Agaricomycotina</taxon>
        <taxon>Agaricomycetes</taxon>
        <taxon>Russulales</taxon>
        <taxon>Hericiaceae</taxon>
        <taxon>Dentipellis</taxon>
    </lineage>
</organism>
<feature type="region of interest" description="Disordered" evidence="1">
    <location>
        <begin position="1"/>
        <end position="36"/>
    </location>
</feature>
<protein>
    <submittedName>
        <fullName evidence="2">Uncharacterized protein</fullName>
    </submittedName>
</protein>